<dbReference type="Pfam" id="PF00081">
    <property type="entry name" value="Sod_Fe_N"/>
    <property type="match status" value="1"/>
</dbReference>
<feature type="binding site" evidence="5">
    <location>
        <position position="81"/>
    </location>
    <ligand>
        <name>Mn(2+)</name>
        <dbReference type="ChEBI" id="CHEBI:29035"/>
    </ligand>
</feature>
<dbReference type="InterPro" id="IPR019833">
    <property type="entry name" value="Mn/Fe_SOD_BS"/>
</dbReference>
<evidence type="ECO:0000259" key="8">
    <source>
        <dbReference type="Pfam" id="PF02777"/>
    </source>
</evidence>
<organism evidence="9 10">
    <name type="scientific">Candidatus Roizmanbacteria bacterium RIFCSPHIGHO2_01_FULL_39_12b</name>
    <dbReference type="NCBI Taxonomy" id="1802030"/>
    <lineage>
        <taxon>Bacteria</taxon>
        <taxon>Candidatus Roizmaniibacteriota</taxon>
    </lineage>
</organism>
<protein>
    <recommendedName>
        <fullName evidence="2 6">Superoxide dismutase</fullName>
        <ecNumber evidence="2 6">1.15.1.1</ecNumber>
    </recommendedName>
</protein>
<reference evidence="9 10" key="1">
    <citation type="journal article" date="2016" name="Nat. Commun.">
        <title>Thousands of microbial genomes shed light on interconnected biogeochemical processes in an aquifer system.</title>
        <authorList>
            <person name="Anantharaman K."/>
            <person name="Brown C.T."/>
            <person name="Hug L.A."/>
            <person name="Sharon I."/>
            <person name="Castelle C.J."/>
            <person name="Probst A.J."/>
            <person name="Thomas B.C."/>
            <person name="Singh A."/>
            <person name="Wilkins M.J."/>
            <person name="Karaoz U."/>
            <person name="Brodie E.L."/>
            <person name="Williams K.H."/>
            <person name="Hubbard S.S."/>
            <person name="Banfield J.F."/>
        </authorList>
    </citation>
    <scope>NUCLEOTIDE SEQUENCE [LARGE SCALE GENOMIC DNA]</scope>
</reference>
<feature type="binding site" evidence="5">
    <location>
        <position position="26"/>
    </location>
    <ligand>
        <name>Mn(2+)</name>
        <dbReference type="ChEBI" id="CHEBI:29035"/>
    </ligand>
</feature>
<comment type="function">
    <text evidence="6">Destroys radicals which are normally produced within the cells and which are toxic to biological systems.</text>
</comment>
<dbReference type="FunFam" id="3.55.40.20:FF:000001">
    <property type="entry name" value="Superoxide dismutase"/>
    <property type="match status" value="1"/>
</dbReference>
<dbReference type="FunFam" id="1.10.287.990:FF:000001">
    <property type="entry name" value="Superoxide dismutase"/>
    <property type="match status" value="1"/>
</dbReference>
<evidence type="ECO:0000256" key="5">
    <source>
        <dbReference type="PIRSR" id="PIRSR000349-1"/>
    </source>
</evidence>
<comment type="catalytic activity">
    <reaction evidence="6">
        <text>2 superoxide + 2 H(+) = H2O2 + O2</text>
        <dbReference type="Rhea" id="RHEA:20696"/>
        <dbReference type="ChEBI" id="CHEBI:15378"/>
        <dbReference type="ChEBI" id="CHEBI:15379"/>
        <dbReference type="ChEBI" id="CHEBI:16240"/>
        <dbReference type="ChEBI" id="CHEBI:18421"/>
        <dbReference type="EC" id="1.15.1.1"/>
    </reaction>
</comment>
<dbReference type="GO" id="GO:0004784">
    <property type="term" value="F:superoxide dismutase activity"/>
    <property type="evidence" value="ECO:0007669"/>
    <property type="project" value="UniProtKB-EC"/>
</dbReference>
<keyword evidence="3 5" id="KW-0479">Metal-binding</keyword>
<evidence type="ECO:0000313" key="9">
    <source>
        <dbReference type="EMBL" id="OGK16495.1"/>
    </source>
</evidence>
<feature type="domain" description="Manganese/iron superoxide dismutase N-terminal" evidence="7">
    <location>
        <begin position="2"/>
        <end position="88"/>
    </location>
</feature>
<sequence>MFTLTPLPYQYNALEPFIDGETMMFHHNKHHAVYIDNLNKALERYPEWQEKTIEEIIKNLNSIPENIRPAVANNGGGHLNHTFFWDIMTPVKGQKPEGELLETLISTFGSVEEFMTQFENAGLTRFGSGWAWLVVEESKSLKIISTANQDSPLSLGMTPILGVDVWEHAYYLKYQNRRVEYLKNFWNIVNFKQVEENFKQAH</sequence>
<evidence type="ECO:0000256" key="6">
    <source>
        <dbReference type="RuleBase" id="RU000414"/>
    </source>
</evidence>
<dbReference type="SUPFAM" id="SSF46609">
    <property type="entry name" value="Fe,Mn superoxide dismutase (SOD), N-terminal domain"/>
    <property type="match status" value="1"/>
</dbReference>
<dbReference type="PANTHER" id="PTHR43595:SF2">
    <property type="entry name" value="SMALL RIBOSOMAL SUBUNIT PROTEIN MS42"/>
    <property type="match status" value="1"/>
</dbReference>
<comment type="similarity">
    <text evidence="1 6">Belongs to the iron/manganese superoxide dismutase family.</text>
</comment>
<dbReference type="InterPro" id="IPR019832">
    <property type="entry name" value="Mn/Fe_SOD_C"/>
</dbReference>
<dbReference type="GO" id="GO:0046872">
    <property type="term" value="F:metal ion binding"/>
    <property type="evidence" value="ECO:0007669"/>
    <property type="project" value="UniProtKB-KW"/>
</dbReference>
<dbReference type="Pfam" id="PF02777">
    <property type="entry name" value="Sod_Fe_C"/>
    <property type="match status" value="1"/>
</dbReference>
<dbReference type="InterPro" id="IPR036314">
    <property type="entry name" value="SOD_C_sf"/>
</dbReference>
<evidence type="ECO:0000259" key="7">
    <source>
        <dbReference type="Pfam" id="PF00081"/>
    </source>
</evidence>
<dbReference type="PANTHER" id="PTHR43595">
    <property type="entry name" value="37S RIBOSOMAL PROTEIN S26, MITOCHONDRIAL"/>
    <property type="match status" value="1"/>
</dbReference>
<evidence type="ECO:0000256" key="3">
    <source>
        <dbReference type="ARBA" id="ARBA00022723"/>
    </source>
</evidence>
<evidence type="ECO:0000256" key="1">
    <source>
        <dbReference type="ARBA" id="ARBA00008714"/>
    </source>
</evidence>
<dbReference type="EC" id="1.15.1.1" evidence="2 6"/>
<dbReference type="InterPro" id="IPR036324">
    <property type="entry name" value="Mn/Fe_SOD_N_sf"/>
</dbReference>
<dbReference type="PRINTS" id="PR01703">
    <property type="entry name" value="MNSODISMTASE"/>
</dbReference>
<dbReference type="PROSITE" id="PS00088">
    <property type="entry name" value="SOD_MN"/>
    <property type="match status" value="1"/>
</dbReference>
<name>A0A1F7GCI8_9BACT</name>
<accession>A0A1F7GCI8</accession>
<feature type="domain" description="Manganese/iron superoxide dismutase C-terminal" evidence="8">
    <location>
        <begin position="96"/>
        <end position="197"/>
    </location>
</feature>
<dbReference type="InterPro" id="IPR001189">
    <property type="entry name" value="Mn/Fe_SOD"/>
</dbReference>
<gene>
    <name evidence="9" type="ORF">A2690_04055</name>
</gene>
<evidence type="ECO:0000256" key="4">
    <source>
        <dbReference type="ARBA" id="ARBA00023002"/>
    </source>
</evidence>
<dbReference type="Gene3D" id="1.10.287.990">
    <property type="entry name" value="Fe,Mn superoxide dismutase (SOD) domain"/>
    <property type="match status" value="1"/>
</dbReference>
<dbReference type="InterPro" id="IPR019831">
    <property type="entry name" value="Mn/Fe_SOD_N"/>
</dbReference>
<dbReference type="SUPFAM" id="SSF54719">
    <property type="entry name" value="Fe,Mn superoxide dismutase (SOD), C-terminal domain"/>
    <property type="match status" value="1"/>
</dbReference>
<dbReference type="Gene3D" id="3.55.40.20">
    <property type="entry name" value="Iron/manganese superoxide dismutase, C-terminal domain"/>
    <property type="match status" value="1"/>
</dbReference>
<feature type="binding site" evidence="5">
    <location>
        <position position="164"/>
    </location>
    <ligand>
        <name>Mn(2+)</name>
        <dbReference type="ChEBI" id="CHEBI:29035"/>
    </ligand>
</feature>
<dbReference type="GO" id="GO:0005737">
    <property type="term" value="C:cytoplasm"/>
    <property type="evidence" value="ECO:0007669"/>
    <property type="project" value="TreeGrafter"/>
</dbReference>
<dbReference type="Proteomes" id="UP000178372">
    <property type="component" value="Unassembled WGS sequence"/>
</dbReference>
<dbReference type="PIRSF" id="PIRSF000349">
    <property type="entry name" value="SODismutase"/>
    <property type="match status" value="1"/>
</dbReference>
<feature type="binding site" evidence="5">
    <location>
        <position position="168"/>
    </location>
    <ligand>
        <name>Mn(2+)</name>
        <dbReference type="ChEBI" id="CHEBI:29035"/>
    </ligand>
</feature>
<proteinExistence type="inferred from homology"/>
<dbReference type="EMBL" id="MFZF01000016">
    <property type="protein sequence ID" value="OGK16495.1"/>
    <property type="molecule type" value="Genomic_DNA"/>
</dbReference>
<evidence type="ECO:0000313" key="10">
    <source>
        <dbReference type="Proteomes" id="UP000178372"/>
    </source>
</evidence>
<evidence type="ECO:0000256" key="2">
    <source>
        <dbReference type="ARBA" id="ARBA00012682"/>
    </source>
</evidence>
<keyword evidence="4 6" id="KW-0560">Oxidoreductase</keyword>
<comment type="caution">
    <text evidence="9">The sequence shown here is derived from an EMBL/GenBank/DDBJ whole genome shotgun (WGS) entry which is preliminary data.</text>
</comment>
<dbReference type="AlphaFoldDB" id="A0A1F7GCI8"/>